<name>A0ACA9NQF6_9GLOM</name>
<organism evidence="1 2">
    <name type="scientific">Racocetra persica</name>
    <dbReference type="NCBI Taxonomy" id="160502"/>
    <lineage>
        <taxon>Eukaryota</taxon>
        <taxon>Fungi</taxon>
        <taxon>Fungi incertae sedis</taxon>
        <taxon>Mucoromycota</taxon>
        <taxon>Glomeromycotina</taxon>
        <taxon>Glomeromycetes</taxon>
        <taxon>Diversisporales</taxon>
        <taxon>Gigasporaceae</taxon>
        <taxon>Racocetra</taxon>
    </lineage>
</organism>
<sequence length="91" mass="10208">MSQSTPIEITIKGLQEQIKELNEIILGLDASTSPILKSDLPSSNKEIELLKIENLKLNFRIKHLLNSLDKKDDEISKLKNQLANLDGKKLG</sequence>
<evidence type="ECO:0000313" key="2">
    <source>
        <dbReference type="Proteomes" id="UP000789920"/>
    </source>
</evidence>
<accession>A0ACA9NQF6</accession>
<keyword evidence="2" id="KW-1185">Reference proteome</keyword>
<dbReference type="EMBL" id="CAJVQC010015687">
    <property type="protein sequence ID" value="CAG8669432.1"/>
    <property type="molecule type" value="Genomic_DNA"/>
</dbReference>
<gene>
    <name evidence="1" type="ORF">RPERSI_LOCUS8609</name>
</gene>
<evidence type="ECO:0000313" key="1">
    <source>
        <dbReference type="EMBL" id="CAG8669432.1"/>
    </source>
</evidence>
<reference evidence="1" key="1">
    <citation type="submission" date="2021-06" db="EMBL/GenBank/DDBJ databases">
        <authorList>
            <person name="Kallberg Y."/>
            <person name="Tangrot J."/>
            <person name="Rosling A."/>
        </authorList>
    </citation>
    <scope>NUCLEOTIDE SEQUENCE</scope>
    <source>
        <strain evidence="1">MA461A</strain>
    </source>
</reference>
<dbReference type="Proteomes" id="UP000789920">
    <property type="component" value="Unassembled WGS sequence"/>
</dbReference>
<protein>
    <submittedName>
        <fullName evidence="1">13298_t:CDS:1</fullName>
    </submittedName>
</protein>
<proteinExistence type="predicted"/>
<comment type="caution">
    <text evidence="1">The sequence shown here is derived from an EMBL/GenBank/DDBJ whole genome shotgun (WGS) entry which is preliminary data.</text>
</comment>